<evidence type="ECO:0000313" key="1">
    <source>
        <dbReference type="EMBL" id="EGY52026.1"/>
    </source>
</evidence>
<dbReference type="RefSeq" id="WP_009119454.1">
    <property type="nucleotide sequence ID" value="NZ_JH164926.1"/>
</dbReference>
<sequence length="236" mass="26597">MLSTFGATQEQADRFISLYKQAPLRAAAEEAGLNIIQATMIARHAGCLRITEAAIINSTSGEIGRMGERIFQKHLPEAVNTNLSIRHNNPCFDFILNGAKIDIKTSTGSKGSRGTEDKYRMKCSNKFETDIFVVIVKEDDNAALNDEDAYRHCFIIPSLFLVNHEKIEINKAVLRGAKMAWSEYLFPIEALRENLLMLTANPQLLAIPPELREAAKLNRDLKKETRHAKRNRKTAR</sequence>
<name>G4CJH5_9NEIS</name>
<proteinExistence type="predicted"/>
<dbReference type="HOGENOM" id="CLU_1164879_0_0_4"/>
<dbReference type="EMBL" id="AGAY01000061">
    <property type="protein sequence ID" value="EGY52026.1"/>
    <property type="molecule type" value="Genomic_DNA"/>
</dbReference>
<organism evidence="1 2">
    <name type="scientific">Neisseria shayeganii 871</name>
    <dbReference type="NCBI Taxonomy" id="1032488"/>
    <lineage>
        <taxon>Bacteria</taxon>
        <taxon>Pseudomonadati</taxon>
        <taxon>Pseudomonadota</taxon>
        <taxon>Betaproteobacteria</taxon>
        <taxon>Neisseriales</taxon>
        <taxon>Neisseriaceae</taxon>
        <taxon>Neisseria</taxon>
    </lineage>
</organism>
<evidence type="ECO:0000313" key="2">
    <source>
        <dbReference type="Proteomes" id="UP000003019"/>
    </source>
</evidence>
<dbReference type="AlphaFoldDB" id="G4CJH5"/>
<gene>
    <name evidence="1" type="ORF">HMPREF9371_1765</name>
</gene>
<dbReference type="STRING" id="1032488.HMPREF9371_1765"/>
<keyword evidence="2" id="KW-1185">Reference proteome</keyword>
<dbReference type="OrthoDB" id="2216254at2"/>
<accession>G4CJH5</accession>
<dbReference type="PATRIC" id="fig|1032488.3.peg.1672"/>
<comment type="caution">
    <text evidence="1">The sequence shown here is derived from an EMBL/GenBank/DDBJ whole genome shotgun (WGS) entry which is preliminary data.</text>
</comment>
<protein>
    <submittedName>
        <fullName evidence="1">Uncharacterized protein</fullName>
    </submittedName>
</protein>
<dbReference type="Proteomes" id="UP000003019">
    <property type="component" value="Unassembled WGS sequence"/>
</dbReference>
<reference evidence="1 2" key="1">
    <citation type="submission" date="2011-05" db="EMBL/GenBank/DDBJ databases">
        <authorList>
            <person name="Muzny D."/>
            <person name="Qin X."/>
            <person name="Deng J."/>
            <person name="Jiang H."/>
            <person name="Liu Y."/>
            <person name="Qu J."/>
            <person name="Song X.-Z."/>
            <person name="Zhang L."/>
            <person name="Thornton R."/>
            <person name="Coyle M."/>
            <person name="Francisco L."/>
            <person name="Jackson L."/>
            <person name="Javaid M."/>
            <person name="Korchina V."/>
            <person name="Kovar C."/>
            <person name="Mata R."/>
            <person name="Mathew T."/>
            <person name="Ngo R."/>
            <person name="Nguyen L."/>
            <person name="Nguyen N."/>
            <person name="Okwuonu G."/>
            <person name="Ongeri F."/>
            <person name="Pham C."/>
            <person name="Simmons D."/>
            <person name="Wilczek-Boney K."/>
            <person name="Hale W."/>
            <person name="Jakkamsetti A."/>
            <person name="Pham P."/>
            <person name="Ruth R."/>
            <person name="San Lucas F."/>
            <person name="Warren J."/>
            <person name="Zhang J."/>
            <person name="Zhao Z."/>
            <person name="Zhou C."/>
            <person name="Zhu D."/>
            <person name="Lee S."/>
            <person name="Bess C."/>
            <person name="Blankenburg K."/>
            <person name="Forbes L."/>
            <person name="Fu Q."/>
            <person name="Gubbala S."/>
            <person name="Hirani K."/>
            <person name="Jayaseelan J.C."/>
            <person name="Lara F."/>
            <person name="Munidasa M."/>
            <person name="Palculict T."/>
            <person name="Patil S."/>
            <person name="Pu L.-L."/>
            <person name="Saada N."/>
            <person name="Tang L."/>
            <person name="Weissenberger G."/>
            <person name="Zhu Y."/>
            <person name="Hemphill L."/>
            <person name="Shang Y."/>
            <person name="Youmans B."/>
            <person name="Ayvaz T."/>
            <person name="Ross M."/>
            <person name="Santibanez J."/>
            <person name="Aqrawi P."/>
            <person name="Gross S."/>
            <person name="Joshi V."/>
            <person name="Fowler G."/>
            <person name="Nazareth L."/>
            <person name="Reid J."/>
            <person name="Worley K."/>
            <person name="Petrosino J."/>
            <person name="Highlander S."/>
            <person name="Gibbs R."/>
        </authorList>
    </citation>
    <scope>NUCLEOTIDE SEQUENCE [LARGE SCALE GENOMIC DNA]</scope>
    <source>
        <strain evidence="1 2">871</strain>
    </source>
</reference>